<dbReference type="RefSeq" id="WP_012599569.1">
    <property type="nucleotide sequence ID" value="NC_011737.1"/>
</dbReference>
<organism evidence="4 5">
    <name type="scientific">Gloeothece citriformis (strain PCC 7424)</name>
    <name type="common">Cyanothece sp. (strain PCC 7424)</name>
    <dbReference type="NCBI Taxonomy" id="65393"/>
    <lineage>
        <taxon>Bacteria</taxon>
        <taxon>Bacillati</taxon>
        <taxon>Cyanobacteriota</taxon>
        <taxon>Cyanophyceae</taxon>
        <taxon>Oscillatoriophycideae</taxon>
        <taxon>Chroococcales</taxon>
        <taxon>Aphanothecaceae</taxon>
        <taxon>Gloeothece</taxon>
        <taxon>Gloeothece citriformis</taxon>
    </lineage>
</organism>
<dbReference type="GO" id="GO:0005694">
    <property type="term" value="C:chromosome"/>
    <property type="evidence" value="ECO:0007669"/>
    <property type="project" value="TreeGrafter"/>
</dbReference>
<dbReference type="InterPro" id="IPR003115">
    <property type="entry name" value="ParB_N"/>
</dbReference>
<evidence type="ECO:0000259" key="3">
    <source>
        <dbReference type="SMART" id="SM00470"/>
    </source>
</evidence>
<dbReference type="PANTHER" id="PTHR33375">
    <property type="entry name" value="CHROMOSOME-PARTITIONING PROTEIN PARB-RELATED"/>
    <property type="match status" value="1"/>
</dbReference>
<dbReference type="KEGG" id="cyc:PCC7424_5493"/>
<geneLocation type="plasmid" evidence="4 5">
    <name>pP742402</name>
</geneLocation>
<dbReference type="InterPro" id="IPR041468">
    <property type="entry name" value="HTH_ParB/Spo0J"/>
</dbReference>
<dbReference type="EMBL" id="CP001293">
    <property type="protein sequence ID" value="ACK74062.1"/>
    <property type="molecule type" value="Genomic_DNA"/>
</dbReference>
<reference evidence="5" key="1">
    <citation type="journal article" date="2011" name="MBio">
        <title>Novel metabolic attributes of the genus Cyanothece, comprising a group of unicellular nitrogen-fixing Cyanobacteria.</title>
        <authorList>
            <person name="Bandyopadhyay A."/>
            <person name="Elvitigala T."/>
            <person name="Welsh E."/>
            <person name="Stockel J."/>
            <person name="Liberton M."/>
            <person name="Min H."/>
            <person name="Sherman L.A."/>
            <person name="Pakrasi H.B."/>
        </authorList>
    </citation>
    <scope>NUCLEOTIDE SEQUENCE [LARGE SCALE GENOMIC DNA]</scope>
    <source>
        <strain evidence="5">PCC 7424</strain>
        <plasmid evidence="5">pP742402</plasmid>
    </source>
</reference>
<dbReference type="Pfam" id="PF17762">
    <property type="entry name" value="HTH_ParB"/>
    <property type="match status" value="1"/>
</dbReference>
<dbReference type="Gene3D" id="1.10.10.2830">
    <property type="match status" value="1"/>
</dbReference>
<dbReference type="AlphaFoldDB" id="B7KMP0"/>
<dbReference type="InterPro" id="IPR050336">
    <property type="entry name" value="Chromosome_partition/occlusion"/>
</dbReference>
<gene>
    <name evidence="4" type="ordered locus">PCC7424_5493</name>
</gene>
<feature type="domain" description="ParB-like N-terminal" evidence="3">
    <location>
        <begin position="31"/>
        <end position="121"/>
    </location>
</feature>
<dbReference type="HOGENOM" id="CLU_023853_4_1_3"/>
<name>B7KMP0_GLOC7</name>
<dbReference type="NCBIfam" id="TIGR00180">
    <property type="entry name" value="parB_part"/>
    <property type="match status" value="1"/>
</dbReference>
<comment type="similarity">
    <text evidence="1">Belongs to the ParB family.</text>
</comment>
<evidence type="ECO:0000256" key="2">
    <source>
        <dbReference type="ARBA" id="ARBA00023125"/>
    </source>
</evidence>
<evidence type="ECO:0000256" key="1">
    <source>
        <dbReference type="ARBA" id="ARBA00006295"/>
    </source>
</evidence>
<protein>
    <submittedName>
        <fullName evidence="4">ParB-like partition protein</fullName>
    </submittedName>
</protein>
<dbReference type="Proteomes" id="UP000002384">
    <property type="component" value="Plasmid pP742402"/>
</dbReference>
<keyword evidence="2" id="KW-0238">DNA-binding</keyword>
<accession>B7KMP0</accession>
<dbReference type="Pfam" id="PF02195">
    <property type="entry name" value="ParB_N"/>
    <property type="match status" value="1"/>
</dbReference>
<sequence length="311" mass="34771">MNSKTAKPYKGSLTDKVDLLLGGPKTENNYRILPLSAIALPFYQPRQYFDEASLIDLSSAIATMGILEPLIVRPLTSSNYQLVAGGRRYRAAQKAGLSEVPVIIKDLSDSQALEVSILENLQREDLNPVEETEGILRLLESRLNLSREKVTSLLYRMRNDALTSTSRNVSPNSEEETLKAIFVPLGITWKSFIETRLPLLKLPSEIMAALKEGKIAYTKAVAIAKVSDDDKRENLLNEAIEQNLSLSQIKERIKLIAPKPEEDTSTTPSKSLDLINKRFKKAQLWKDPQKWKKAQGLLKKLEALLEEGEAG</sequence>
<dbReference type="FunFam" id="3.90.1530.30:FF:000001">
    <property type="entry name" value="Chromosome partitioning protein ParB"/>
    <property type="match status" value="1"/>
</dbReference>
<dbReference type="GO" id="GO:0003677">
    <property type="term" value="F:DNA binding"/>
    <property type="evidence" value="ECO:0007669"/>
    <property type="project" value="UniProtKB-KW"/>
</dbReference>
<dbReference type="PANTHER" id="PTHR33375:SF7">
    <property type="entry name" value="CHROMOSOME 2-PARTITIONING PROTEIN PARB-RELATED"/>
    <property type="match status" value="1"/>
</dbReference>
<proteinExistence type="inferred from homology"/>
<evidence type="ECO:0000313" key="5">
    <source>
        <dbReference type="Proteomes" id="UP000002384"/>
    </source>
</evidence>
<keyword evidence="5" id="KW-1185">Reference proteome</keyword>
<dbReference type="Gene3D" id="3.90.1530.30">
    <property type="match status" value="1"/>
</dbReference>
<evidence type="ECO:0000313" key="4">
    <source>
        <dbReference type="EMBL" id="ACK74062.1"/>
    </source>
</evidence>
<dbReference type="InterPro" id="IPR004437">
    <property type="entry name" value="ParB/RepB/Spo0J"/>
</dbReference>
<dbReference type="SUPFAM" id="SSF110849">
    <property type="entry name" value="ParB/Sulfiredoxin"/>
    <property type="match status" value="1"/>
</dbReference>
<dbReference type="CDD" id="cd16393">
    <property type="entry name" value="SPO0J_N"/>
    <property type="match status" value="1"/>
</dbReference>
<keyword evidence="4" id="KW-0614">Plasmid</keyword>
<dbReference type="SMART" id="SM00470">
    <property type="entry name" value="ParB"/>
    <property type="match status" value="1"/>
</dbReference>
<dbReference type="SUPFAM" id="SSF109709">
    <property type="entry name" value="KorB DNA-binding domain-like"/>
    <property type="match status" value="1"/>
</dbReference>
<dbReference type="GO" id="GO:0007059">
    <property type="term" value="P:chromosome segregation"/>
    <property type="evidence" value="ECO:0007669"/>
    <property type="project" value="TreeGrafter"/>
</dbReference>
<dbReference type="InterPro" id="IPR036086">
    <property type="entry name" value="ParB/Sulfiredoxin_sf"/>
</dbReference>